<dbReference type="SUPFAM" id="SSF49785">
    <property type="entry name" value="Galactose-binding domain-like"/>
    <property type="match status" value="1"/>
</dbReference>
<comment type="subcellular location">
    <subcellularLocation>
        <location evidence="2">Secreted</location>
    </subcellularLocation>
</comment>
<dbReference type="Gene3D" id="2.60.40.1120">
    <property type="entry name" value="Carboxypeptidase-like, regulatory domain"/>
    <property type="match status" value="1"/>
</dbReference>
<dbReference type="PANTHER" id="PTHR36574:SF1">
    <property type="entry name" value="RHAMNOGALACTURONATE LYASE-RELATED"/>
    <property type="match status" value="1"/>
</dbReference>
<dbReference type="Proteomes" id="UP000077266">
    <property type="component" value="Unassembled WGS sequence"/>
</dbReference>
<dbReference type="Pfam" id="PF14686">
    <property type="entry name" value="fn3_3"/>
    <property type="match status" value="1"/>
</dbReference>
<dbReference type="GO" id="GO:0071555">
    <property type="term" value="P:cell wall organization"/>
    <property type="evidence" value="ECO:0007669"/>
    <property type="project" value="UniProtKB-KW"/>
</dbReference>
<dbReference type="CDD" id="cd10317">
    <property type="entry name" value="RGL4_C"/>
    <property type="match status" value="1"/>
</dbReference>
<dbReference type="GO" id="GO:0005576">
    <property type="term" value="C:extracellular region"/>
    <property type="evidence" value="ECO:0007669"/>
    <property type="project" value="UniProtKB-SubCell"/>
</dbReference>
<evidence type="ECO:0000313" key="16">
    <source>
        <dbReference type="EMBL" id="KZW01225.1"/>
    </source>
</evidence>
<keyword evidence="9" id="KW-0119">Carbohydrate metabolism</keyword>
<evidence type="ECO:0000256" key="3">
    <source>
        <dbReference type="ARBA" id="ARBA00010418"/>
    </source>
</evidence>
<keyword evidence="17" id="KW-1185">Reference proteome</keyword>
<dbReference type="CDD" id="cd10320">
    <property type="entry name" value="RGL4_N"/>
    <property type="match status" value="1"/>
</dbReference>
<evidence type="ECO:0000256" key="4">
    <source>
        <dbReference type="ARBA" id="ARBA00012437"/>
    </source>
</evidence>
<dbReference type="InterPro" id="IPR013784">
    <property type="entry name" value="Carb-bd-like_fold"/>
</dbReference>
<proteinExistence type="inferred from homology"/>
<evidence type="ECO:0000256" key="11">
    <source>
        <dbReference type="ARBA" id="ARBA00023326"/>
    </source>
</evidence>
<evidence type="ECO:0000256" key="10">
    <source>
        <dbReference type="ARBA" id="ARBA00023316"/>
    </source>
</evidence>
<sequence>MLRVIVAAVLALTPLVEPVAAAFGFSTSGNNINVDTGANLTFTVDKTTGDITSMLFNGKQAQDSSKHSQIASGIGASCTAASASSTLIKITCTTSTLTQYYVAKSGDPAIHMATFTTAEPSVGELRFIARLSTSTIPNGPTQSTIRGGTAIEGSDVFMVGSQTRSKFYSSVPFIRDQVHTVSGSGILVAMIIPGTGYEKSSGGPFFRDIDNQNGDQNEFYFYMNSGHTQTESFRQGLHGPYALWFTTGSTPGTFDTSFWSTINPSGYVAASGRGFLSGKAIGIPSAFASQTFIGWQNSANQYWATADSSTGNYFSPAMIPGTYTMTLYKNQLEVATKSVTVSAGTTTSGTNIDSAEANVTAIWQYGEFDGTPSGFLNADMIETMHPSDSRMHEWNRTITVGQQDLGFVPMAVFKSVGPLTIRFALASGQGGARTLEIGTTLAFAGARPQVTVNTWTSSIPAVPTQPDSRGVTRGTWRGNNIRYTYSIPSGTLTTGSTVNVLTINAVSGSSGDAFLSPNFVLDAIRLF</sequence>
<dbReference type="InterPro" id="IPR011013">
    <property type="entry name" value="Gal_mutarotase_sf_dom"/>
</dbReference>
<feature type="chain" id="PRO_5007863427" description="rhamnogalacturonan endolyase" evidence="12">
    <location>
        <begin position="22"/>
        <end position="527"/>
    </location>
</feature>
<evidence type="ECO:0000256" key="12">
    <source>
        <dbReference type="SAM" id="SignalP"/>
    </source>
</evidence>
<dbReference type="CDD" id="cd10316">
    <property type="entry name" value="RGL4_M"/>
    <property type="match status" value="1"/>
</dbReference>
<keyword evidence="6 12" id="KW-0732">Signal</keyword>
<dbReference type="InterPro" id="IPR029411">
    <property type="entry name" value="RG-lyase_III"/>
</dbReference>
<keyword evidence="5" id="KW-0964">Secreted</keyword>
<protein>
    <recommendedName>
        <fullName evidence="4">rhamnogalacturonan endolyase</fullName>
        <ecNumber evidence="4">4.2.2.23</ecNumber>
    </recommendedName>
</protein>
<dbReference type="Gene3D" id="2.60.120.260">
    <property type="entry name" value="Galactose-binding domain-like"/>
    <property type="match status" value="1"/>
</dbReference>
<name>A0A165NU65_EXIGL</name>
<dbReference type="EMBL" id="KV425895">
    <property type="protein sequence ID" value="KZW01225.1"/>
    <property type="molecule type" value="Genomic_DNA"/>
</dbReference>
<dbReference type="InParanoid" id="A0A165NU65"/>
<dbReference type="Pfam" id="PF09284">
    <property type="entry name" value="RhgB_N"/>
    <property type="match status" value="1"/>
</dbReference>
<dbReference type="InterPro" id="IPR008979">
    <property type="entry name" value="Galactose-bd-like_sf"/>
</dbReference>
<evidence type="ECO:0000256" key="8">
    <source>
        <dbReference type="ARBA" id="ARBA00023239"/>
    </source>
</evidence>
<dbReference type="Pfam" id="PF14683">
    <property type="entry name" value="CBM-like"/>
    <property type="match status" value="1"/>
</dbReference>
<feature type="domain" description="Rhamnogalacturonan lyase" evidence="15">
    <location>
        <begin position="273"/>
        <end position="348"/>
    </location>
</feature>
<dbReference type="GO" id="GO:0045490">
    <property type="term" value="P:pectin catabolic process"/>
    <property type="evidence" value="ECO:0007669"/>
    <property type="project" value="TreeGrafter"/>
</dbReference>
<feature type="domain" description="Rhamnogalacturonan lyase" evidence="14">
    <location>
        <begin position="362"/>
        <end position="526"/>
    </location>
</feature>
<dbReference type="AlphaFoldDB" id="A0A165NU65"/>
<dbReference type="InterPro" id="IPR015364">
    <property type="entry name" value="RhgB_N"/>
</dbReference>
<keyword evidence="7" id="KW-1015">Disulfide bond</keyword>
<evidence type="ECO:0000256" key="2">
    <source>
        <dbReference type="ARBA" id="ARBA00004613"/>
    </source>
</evidence>
<dbReference type="SUPFAM" id="SSF74650">
    <property type="entry name" value="Galactose mutarotase-like"/>
    <property type="match status" value="1"/>
</dbReference>
<dbReference type="SUPFAM" id="SSF49452">
    <property type="entry name" value="Starch-binding domain-like"/>
    <property type="match status" value="1"/>
</dbReference>
<feature type="signal peptide" evidence="12">
    <location>
        <begin position="1"/>
        <end position="21"/>
    </location>
</feature>
<reference evidence="16 17" key="1">
    <citation type="journal article" date="2016" name="Mol. Biol. Evol.">
        <title>Comparative Genomics of Early-Diverging Mushroom-Forming Fungi Provides Insights into the Origins of Lignocellulose Decay Capabilities.</title>
        <authorList>
            <person name="Nagy L.G."/>
            <person name="Riley R."/>
            <person name="Tritt A."/>
            <person name="Adam C."/>
            <person name="Daum C."/>
            <person name="Floudas D."/>
            <person name="Sun H."/>
            <person name="Yadav J.S."/>
            <person name="Pangilinan J."/>
            <person name="Larsson K.H."/>
            <person name="Matsuura K."/>
            <person name="Barry K."/>
            <person name="Labutti K."/>
            <person name="Kuo R."/>
            <person name="Ohm R.A."/>
            <person name="Bhattacharya S.S."/>
            <person name="Shirouzu T."/>
            <person name="Yoshinaga Y."/>
            <person name="Martin F.M."/>
            <person name="Grigoriev I.V."/>
            <person name="Hibbett D.S."/>
        </authorList>
    </citation>
    <scope>NUCLEOTIDE SEQUENCE [LARGE SCALE GENOMIC DNA]</scope>
    <source>
        <strain evidence="16 17">HHB12029</strain>
    </source>
</reference>
<evidence type="ECO:0000256" key="5">
    <source>
        <dbReference type="ARBA" id="ARBA00022525"/>
    </source>
</evidence>
<evidence type="ECO:0000256" key="1">
    <source>
        <dbReference type="ARBA" id="ARBA00001324"/>
    </source>
</evidence>
<evidence type="ECO:0000313" key="17">
    <source>
        <dbReference type="Proteomes" id="UP000077266"/>
    </source>
</evidence>
<accession>A0A165NU65</accession>
<dbReference type="EC" id="4.2.2.23" evidence="4"/>
<dbReference type="STRING" id="1314781.A0A165NU65"/>
<dbReference type="GO" id="GO:0102210">
    <property type="term" value="F:rhamnogalacturonan endolyase activity"/>
    <property type="evidence" value="ECO:0007669"/>
    <property type="project" value="UniProtKB-EC"/>
</dbReference>
<organism evidence="16 17">
    <name type="scientific">Exidia glandulosa HHB12029</name>
    <dbReference type="NCBI Taxonomy" id="1314781"/>
    <lineage>
        <taxon>Eukaryota</taxon>
        <taxon>Fungi</taxon>
        <taxon>Dikarya</taxon>
        <taxon>Basidiomycota</taxon>
        <taxon>Agaricomycotina</taxon>
        <taxon>Agaricomycetes</taxon>
        <taxon>Auriculariales</taxon>
        <taxon>Exidiaceae</taxon>
        <taxon>Exidia</taxon>
    </lineage>
</organism>
<dbReference type="InterPro" id="IPR016590">
    <property type="entry name" value="Rhamnogalacturonase_B"/>
</dbReference>
<feature type="domain" description="Rhamnogalacturonase B N-terminal" evidence="13">
    <location>
        <begin position="23"/>
        <end position="263"/>
    </location>
</feature>
<evidence type="ECO:0000259" key="14">
    <source>
        <dbReference type="Pfam" id="PF14683"/>
    </source>
</evidence>
<evidence type="ECO:0000256" key="7">
    <source>
        <dbReference type="ARBA" id="ARBA00023157"/>
    </source>
</evidence>
<dbReference type="Gene3D" id="2.70.98.10">
    <property type="match status" value="1"/>
</dbReference>
<comment type="similarity">
    <text evidence="3">Belongs to the polysaccharide lyase 4 family.</text>
</comment>
<dbReference type="GO" id="GO:0030246">
    <property type="term" value="F:carbohydrate binding"/>
    <property type="evidence" value="ECO:0007669"/>
    <property type="project" value="InterPro"/>
</dbReference>
<gene>
    <name evidence="16" type="ORF">EXIGLDRAFT_738563</name>
</gene>
<keyword evidence="8" id="KW-0456">Lyase</keyword>
<evidence type="ECO:0000256" key="9">
    <source>
        <dbReference type="ARBA" id="ARBA00023277"/>
    </source>
</evidence>
<evidence type="ECO:0000259" key="15">
    <source>
        <dbReference type="Pfam" id="PF14686"/>
    </source>
</evidence>
<dbReference type="OrthoDB" id="114708at2759"/>
<dbReference type="InterPro" id="IPR014718">
    <property type="entry name" value="GH-type_carb-bd"/>
</dbReference>
<dbReference type="PANTHER" id="PTHR36574">
    <property type="entry name" value="RHAMNOGALACTURONATE LYASE-RELATED"/>
    <property type="match status" value="1"/>
</dbReference>
<keyword evidence="11" id="KW-0624">Polysaccharide degradation</keyword>
<evidence type="ECO:0000259" key="13">
    <source>
        <dbReference type="Pfam" id="PF09284"/>
    </source>
</evidence>
<dbReference type="InterPro" id="IPR029413">
    <property type="entry name" value="RG-lyase_II"/>
</dbReference>
<evidence type="ECO:0000256" key="6">
    <source>
        <dbReference type="ARBA" id="ARBA00022729"/>
    </source>
</evidence>
<keyword evidence="10" id="KW-0961">Cell wall biogenesis/degradation</keyword>
<comment type="catalytic activity">
    <reaction evidence="1">
        <text>Endotype eliminative cleavage of L-alpha-rhamnopyranosyl-(1-&gt;4)-alpha-D-galactopyranosyluronic acid bonds of rhamnogalacturonan I domains in ramified hairy regions of pectin leaving L-rhamnopyranose at the reducing end and 4-deoxy-4,5-unsaturated D-galactopyranosyluronic acid at the non-reducing end.</text>
        <dbReference type="EC" id="4.2.2.23"/>
    </reaction>
</comment>